<dbReference type="AlphaFoldDB" id="A0A1L7U8H6"/>
<sequence>MTSYGKRPYTTLIEYNGNMGTVTTQQPRRSGSMHVEPSVSSVTLTHTKQVPDRPMPVIRPRRKESMDQYLTGVGAWTSTRVMPAA</sequence>
<dbReference type="Proteomes" id="UP000184255">
    <property type="component" value="Unassembled WGS sequence"/>
</dbReference>
<evidence type="ECO:0000313" key="3">
    <source>
        <dbReference type="Proteomes" id="UP000184255"/>
    </source>
</evidence>
<comment type="caution">
    <text evidence="2">The sequence shown here is derived from an EMBL/GenBank/DDBJ whole genome shotgun (WGS) entry which is preliminary data.</text>
</comment>
<feature type="region of interest" description="Disordered" evidence="1">
    <location>
        <begin position="21"/>
        <end position="56"/>
    </location>
</feature>
<dbReference type="RefSeq" id="XP_041688345.1">
    <property type="nucleotide sequence ID" value="XM_041822690.1"/>
</dbReference>
<dbReference type="EMBL" id="FCQH01000014">
    <property type="protein sequence ID" value="CVL03801.1"/>
    <property type="molecule type" value="Genomic_DNA"/>
</dbReference>
<name>A0A1L7U8H6_FUSMA</name>
<evidence type="ECO:0000256" key="1">
    <source>
        <dbReference type="SAM" id="MobiDB-lite"/>
    </source>
</evidence>
<dbReference type="GeneID" id="65094231"/>
<protein>
    <submittedName>
        <fullName evidence="2">Uncharacterized protein</fullName>
    </submittedName>
</protein>
<feature type="compositionally biased region" description="Polar residues" evidence="1">
    <location>
        <begin position="38"/>
        <end position="48"/>
    </location>
</feature>
<evidence type="ECO:0000313" key="2">
    <source>
        <dbReference type="EMBL" id="CVL03801.1"/>
    </source>
</evidence>
<proteinExistence type="predicted"/>
<keyword evidence="3" id="KW-1185">Reference proteome</keyword>
<organism evidence="2 3">
    <name type="scientific">Fusarium mangiferae</name>
    <name type="common">Mango malformation disease fungus</name>
    <dbReference type="NCBI Taxonomy" id="192010"/>
    <lineage>
        <taxon>Eukaryota</taxon>
        <taxon>Fungi</taxon>
        <taxon>Dikarya</taxon>
        <taxon>Ascomycota</taxon>
        <taxon>Pezizomycotina</taxon>
        <taxon>Sordariomycetes</taxon>
        <taxon>Hypocreomycetidae</taxon>
        <taxon>Hypocreales</taxon>
        <taxon>Nectriaceae</taxon>
        <taxon>Fusarium</taxon>
        <taxon>Fusarium fujikuroi species complex</taxon>
    </lineage>
</organism>
<gene>
    <name evidence="2" type="ORF">FMAN_14988</name>
</gene>
<accession>A0A1L7U8H6</accession>
<dbReference type="VEuPathDB" id="FungiDB:FMAN_14988"/>
<reference evidence="3" key="1">
    <citation type="journal article" date="2016" name="Genome Biol. Evol.">
        <title>Comparative 'omics' of the Fusarium fujikuroi species complex highlights differences in genetic potential and metabolite synthesis.</title>
        <authorList>
            <person name="Niehaus E.-M."/>
            <person name="Muensterkoetter M."/>
            <person name="Proctor R.H."/>
            <person name="Brown D.W."/>
            <person name="Sharon A."/>
            <person name="Idan Y."/>
            <person name="Oren-Young L."/>
            <person name="Sieber C.M."/>
            <person name="Novak O."/>
            <person name="Pencik A."/>
            <person name="Tarkowska D."/>
            <person name="Hromadova K."/>
            <person name="Freeman S."/>
            <person name="Maymon M."/>
            <person name="Elazar M."/>
            <person name="Youssef S.A."/>
            <person name="El-Shabrawy E.S.M."/>
            <person name="Shalaby A.B.A."/>
            <person name="Houterman P."/>
            <person name="Brock N.L."/>
            <person name="Burkhardt I."/>
            <person name="Tsavkelova E.A."/>
            <person name="Dickschat J.S."/>
            <person name="Galuszka P."/>
            <person name="Gueldener U."/>
            <person name="Tudzynski B."/>
        </authorList>
    </citation>
    <scope>NUCLEOTIDE SEQUENCE [LARGE SCALE GENOMIC DNA]</scope>
    <source>
        <strain evidence="3">MRC7560</strain>
    </source>
</reference>